<feature type="domain" description="Restriction endonuclease type IV Mrr" evidence="1">
    <location>
        <begin position="35"/>
        <end position="112"/>
    </location>
</feature>
<dbReference type="Pfam" id="PF04471">
    <property type="entry name" value="Mrr_cat"/>
    <property type="match status" value="1"/>
</dbReference>
<proteinExistence type="predicted"/>
<keyword evidence="2" id="KW-0255">Endonuclease</keyword>
<dbReference type="Gene3D" id="3.40.1350.10">
    <property type="match status" value="1"/>
</dbReference>
<sequence>MKKGKQYELLIERLYNQIASNAIVTQNDSIYGSDSGDYRQIDVSIRYKIADIDHLIAIEVKDYNHPAGINVVDGFASVIKDIGANKGVIVCSKGFSKMAQNKAKTLGIELLTVHSAENKNWTKIFDCIVRRQCHYYNLEFFVAMRAVKGEILQMNPDSYQFEDGGKIKFMDVARQLILDKVPWKEIIKGKKIRVPINENTGLYGIVNDQPRKIVSGYMNLQYLRTTNRQFAFPPDNYMLKVNHNSQLEQLHSLEVNVAKLIDVLNLDYEGAPISSDTFHYEIDVHVFNNTDLASTIKFNQDGAIFGIVDKDGNYIRLPEGEFDRKSIIKRVVKSNTAN</sequence>
<evidence type="ECO:0000259" key="1">
    <source>
        <dbReference type="Pfam" id="PF04471"/>
    </source>
</evidence>
<keyword evidence="2" id="KW-0540">Nuclease</keyword>
<comment type="caution">
    <text evidence="2">The sequence shown here is derived from an EMBL/GenBank/DDBJ whole genome shotgun (WGS) entry which is preliminary data.</text>
</comment>
<dbReference type="RefSeq" id="WP_380902662.1">
    <property type="nucleotide sequence ID" value="NZ_JBHUEG010000007.1"/>
</dbReference>
<dbReference type="GO" id="GO:0016787">
    <property type="term" value="F:hydrolase activity"/>
    <property type="evidence" value="ECO:0007669"/>
    <property type="project" value="UniProtKB-KW"/>
</dbReference>
<dbReference type="GO" id="GO:0004519">
    <property type="term" value="F:endonuclease activity"/>
    <property type="evidence" value="ECO:0007669"/>
    <property type="project" value="UniProtKB-KW"/>
</dbReference>
<reference evidence="3" key="1">
    <citation type="journal article" date="2019" name="Int. J. Syst. Evol. Microbiol.">
        <title>The Global Catalogue of Microorganisms (GCM) 10K type strain sequencing project: providing services to taxonomists for standard genome sequencing and annotation.</title>
        <authorList>
            <consortium name="The Broad Institute Genomics Platform"/>
            <consortium name="The Broad Institute Genome Sequencing Center for Infectious Disease"/>
            <person name="Wu L."/>
            <person name="Ma J."/>
        </authorList>
    </citation>
    <scope>NUCLEOTIDE SEQUENCE [LARGE SCALE GENOMIC DNA]</scope>
    <source>
        <strain evidence="3">KCTC 42662</strain>
    </source>
</reference>
<evidence type="ECO:0000313" key="2">
    <source>
        <dbReference type="EMBL" id="MFD2547677.1"/>
    </source>
</evidence>
<keyword evidence="3" id="KW-1185">Reference proteome</keyword>
<keyword evidence="2" id="KW-0378">Hydrolase</keyword>
<dbReference type="InterPro" id="IPR011335">
    <property type="entry name" value="Restrct_endonuc-II-like"/>
</dbReference>
<dbReference type="EC" id="3.1.21.-" evidence="2"/>
<dbReference type="InterPro" id="IPR011856">
    <property type="entry name" value="tRNA_endonuc-like_dom_sf"/>
</dbReference>
<dbReference type="Proteomes" id="UP001597545">
    <property type="component" value="Unassembled WGS sequence"/>
</dbReference>
<organism evidence="2 3">
    <name type="scientific">Sphingobacterium suaedae</name>
    <dbReference type="NCBI Taxonomy" id="1686402"/>
    <lineage>
        <taxon>Bacteria</taxon>
        <taxon>Pseudomonadati</taxon>
        <taxon>Bacteroidota</taxon>
        <taxon>Sphingobacteriia</taxon>
        <taxon>Sphingobacteriales</taxon>
        <taxon>Sphingobacteriaceae</taxon>
        <taxon>Sphingobacterium</taxon>
    </lineage>
</organism>
<dbReference type="InterPro" id="IPR007560">
    <property type="entry name" value="Restrct_endonuc_IV_Mrr"/>
</dbReference>
<name>A0ABW5KIS5_9SPHI</name>
<accession>A0ABW5KIS5</accession>
<dbReference type="EMBL" id="JBHULR010000003">
    <property type="protein sequence ID" value="MFD2547677.1"/>
    <property type="molecule type" value="Genomic_DNA"/>
</dbReference>
<gene>
    <name evidence="2" type="ORF">ACFSR5_08475</name>
</gene>
<evidence type="ECO:0000313" key="3">
    <source>
        <dbReference type="Proteomes" id="UP001597545"/>
    </source>
</evidence>
<dbReference type="SUPFAM" id="SSF52980">
    <property type="entry name" value="Restriction endonuclease-like"/>
    <property type="match status" value="1"/>
</dbReference>
<protein>
    <submittedName>
        <fullName evidence="2">Restriction endonuclease</fullName>
        <ecNumber evidence="2">3.1.21.-</ecNumber>
    </submittedName>
</protein>